<dbReference type="Proteomes" id="UP001162060">
    <property type="component" value="Unassembled WGS sequence"/>
</dbReference>
<reference evidence="1" key="1">
    <citation type="submission" date="2024-01" db="EMBL/GenBank/DDBJ databases">
        <authorList>
            <person name="Webb A."/>
        </authorList>
    </citation>
    <scope>NUCLEOTIDE SEQUENCE</scope>
    <source>
        <strain evidence="1">Pm1</strain>
    </source>
</reference>
<dbReference type="EMBL" id="CAKLBY020000229">
    <property type="protein sequence ID" value="CAK7938079.1"/>
    <property type="molecule type" value="Genomic_DNA"/>
</dbReference>
<organism evidence="1 2">
    <name type="scientific">Peronospora matthiolae</name>
    <dbReference type="NCBI Taxonomy" id="2874970"/>
    <lineage>
        <taxon>Eukaryota</taxon>
        <taxon>Sar</taxon>
        <taxon>Stramenopiles</taxon>
        <taxon>Oomycota</taxon>
        <taxon>Peronosporomycetes</taxon>
        <taxon>Peronosporales</taxon>
        <taxon>Peronosporaceae</taxon>
        <taxon>Peronospora</taxon>
    </lineage>
</organism>
<evidence type="ECO:0000313" key="2">
    <source>
        <dbReference type="Proteomes" id="UP001162060"/>
    </source>
</evidence>
<accession>A0AAV1UTT2</accession>
<dbReference type="AlphaFoldDB" id="A0AAV1UTT2"/>
<evidence type="ECO:0000313" key="1">
    <source>
        <dbReference type="EMBL" id="CAK7938079.1"/>
    </source>
</evidence>
<sequence length="99" mass="11682">MEALGGFTRRRRQVYVTRGEDVTNPFIHSEEGRQEPPHYYYYRISKQTALSKGNGRDPGGVLQRRDKTSERAAGWNLTLARRKAHVQWVWWWHSGNVRI</sequence>
<protein>
    <submittedName>
        <fullName evidence="1">Uncharacterized protein</fullName>
    </submittedName>
</protein>
<gene>
    <name evidence="1" type="ORF">PM001_LOCUS23229</name>
</gene>
<proteinExistence type="predicted"/>
<name>A0AAV1UTT2_9STRA</name>
<comment type="caution">
    <text evidence="1">The sequence shown here is derived from an EMBL/GenBank/DDBJ whole genome shotgun (WGS) entry which is preliminary data.</text>
</comment>